<dbReference type="GO" id="GO:0009791">
    <property type="term" value="P:post-embryonic development"/>
    <property type="evidence" value="ECO:0007669"/>
    <property type="project" value="UniProtKB-ARBA"/>
</dbReference>
<feature type="domain" description="BED-type" evidence="10">
    <location>
        <begin position="3"/>
        <end position="30"/>
    </location>
</feature>
<gene>
    <name evidence="12" type="primary">ZBED1_74</name>
    <name evidence="12" type="ORF">N1851_018625</name>
</gene>
<evidence type="ECO:0000256" key="1">
    <source>
        <dbReference type="ARBA" id="ARBA00004123"/>
    </source>
</evidence>
<dbReference type="GO" id="GO:0008270">
    <property type="term" value="F:zinc ion binding"/>
    <property type="evidence" value="ECO:0007669"/>
    <property type="project" value="UniProtKB-KW"/>
</dbReference>
<dbReference type="SUPFAM" id="SSF53098">
    <property type="entry name" value="Ribonuclease H-like"/>
    <property type="match status" value="1"/>
</dbReference>
<proteinExistence type="predicted"/>
<evidence type="ECO:0000259" key="11">
    <source>
        <dbReference type="Pfam" id="PF05699"/>
    </source>
</evidence>
<dbReference type="GO" id="GO:0003677">
    <property type="term" value="F:DNA binding"/>
    <property type="evidence" value="ECO:0007669"/>
    <property type="project" value="UniProtKB-KW"/>
</dbReference>
<evidence type="ECO:0000313" key="12">
    <source>
        <dbReference type="EMBL" id="KAK0143248.1"/>
    </source>
</evidence>
<dbReference type="AlphaFoldDB" id="A0AA47MMR1"/>
<evidence type="ECO:0000256" key="9">
    <source>
        <dbReference type="SAM" id="MobiDB-lite"/>
    </source>
</evidence>
<dbReference type="SUPFAM" id="SSF57667">
    <property type="entry name" value="beta-beta-alpha zinc fingers"/>
    <property type="match status" value="1"/>
</dbReference>
<keyword evidence="13" id="KW-1185">Reference proteome</keyword>
<keyword evidence="7" id="KW-0804">Transcription</keyword>
<dbReference type="Pfam" id="PF05699">
    <property type="entry name" value="Dimer_Tnp_hAT"/>
    <property type="match status" value="1"/>
</dbReference>
<accession>A0AA47MMR1</accession>
<evidence type="ECO:0000256" key="3">
    <source>
        <dbReference type="ARBA" id="ARBA00022771"/>
    </source>
</evidence>
<evidence type="ECO:0000313" key="13">
    <source>
        <dbReference type="Proteomes" id="UP001174136"/>
    </source>
</evidence>
<feature type="domain" description="HAT C-terminal dimerisation" evidence="11">
    <location>
        <begin position="484"/>
        <end position="563"/>
    </location>
</feature>
<dbReference type="GO" id="GO:0005634">
    <property type="term" value="C:nucleus"/>
    <property type="evidence" value="ECO:0007669"/>
    <property type="project" value="UniProtKB-SubCell"/>
</dbReference>
<evidence type="ECO:0000256" key="5">
    <source>
        <dbReference type="ARBA" id="ARBA00023015"/>
    </source>
</evidence>
<comment type="subcellular location">
    <subcellularLocation>
        <location evidence="1">Nucleus</location>
    </subcellularLocation>
</comment>
<dbReference type="InterPro" id="IPR036236">
    <property type="entry name" value="Znf_C2H2_sf"/>
</dbReference>
<organism evidence="12 13">
    <name type="scientific">Merluccius polli</name>
    <name type="common">Benguela hake</name>
    <name type="synonym">Merluccius cadenati</name>
    <dbReference type="NCBI Taxonomy" id="89951"/>
    <lineage>
        <taxon>Eukaryota</taxon>
        <taxon>Metazoa</taxon>
        <taxon>Chordata</taxon>
        <taxon>Craniata</taxon>
        <taxon>Vertebrata</taxon>
        <taxon>Euteleostomi</taxon>
        <taxon>Actinopterygii</taxon>
        <taxon>Neopterygii</taxon>
        <taxon>Teleostei</taxon>
        <taxon>Neoteleostei</taxon>
        <taxon>Acanthomorphata</taxon>
        <taxon>Zeiogadaria</taxon>
        <taxon>Gadariae</taxon>
        <taxon>Gadiformes</taxon>
        <taxon>Gadoidei</taxon>
        <taxon>Merlucciidae</taxon>
        <taxon>Merluccius</taxon>
    </lineage>
</organism>
<dbReference type="InterPro" id="IPR052035">
    <property type="entry name" value="ZnF_BED_domain_contain"/>
</dbReference>
<reference evidence="12" key="1">
    <citation type="journal article" date="2023" name="Front. Mar. Sci.">
        <title>A new Merluccius polli reference genome to investigate the effects of global change in West African waters.</title>
        <authorList>
            <person name="Mateo J.L."/>
            <person name="Blanco-Fernandez C."/>
            <person name="Garcia-Vazquez E."/>
            <person name="Machado-Schiaffino G."/>
        </authorList>
    </citation>
    <scope>NUCLEOTIDE SEQUENCE</scope>
    <source>
        <strain evidence="12">C29</strain>
        <tissue evidence="12">Fin</tissue>
    </source>
</reference>
<dbReference type="Proteomes" id="UP001174136">
    <property type="component" value="Unassembled WGS sequence"/>
</dbReference>
<dbReference type="EMBL" id="JAOPHQ010003424">
    <property type="protein sequence ID" value="KAK0143248.1"/>
    <property type="molecule type" value="Genomic_DNA"/>
</dbReference>
<keyword evidence="3" id="KW-0863">Zinc-finger</keyword>
<comment type="caution">
    <text evidence="12">The sequence shown here is derived from an EMBL/GenBank/DDBJ whole genome shotgun (WGS) entry which is preliminary data.</text>
</comment>
<keyword evidence="6" id="KW-0238">DNA-binding</keyword>
<keyword evidence="8" id="KW-0539">Nucleus</keyword>
<sequence>MLKVKCLLCHKELTYSNNTSSMLRHYRAMHEDVQHAANRPDTSESSYNTPALYCVIDYRKKMVDEALVNMVIKDSQPFSVVEDVGFRELVHALDPSYVLPTRKALKSMVNTRYEEAKEKAKEKLANVVAVSLTSDMWTSINMEAYLAVTCHFIDGNDQLGTILLGVQHFPQSHTADNLANVHTMVMEEWGIKDKVRCLVTDAAANMIACVKALNIRHAICIAHSLNLIVKKSFDDVSGLNELRTKCRKLVTYFRTSTSGKERLAQVQLQMGRPALKMIIEVDTRWNSTYSMLERLYTLREPVGAALASLRTDVSPPTSTEYETIKDALDILAPFHQATVELSAEKRVSASKVIPLMKMINHTIMQKAEGLTSNMARELADNLVCRIKEHAVNMESISVMTMPTLLDPRFKKLGFLSSGKLQEAITRLKSECAKVIRNSETTPPAQLPASQALQSPACGDLWHLLDSTVDSSRRSSSVTADATIEVDGYLSETNLARTEDPLSYWSKQKLQYPNLYKLALIFLCCPASSVPCERVFSKAGEVVSKKRNRLNPNTVKTLLFLNKNQVRTTVIITATESRGSSTAITHRGALLCGSEEHLRPCSLTEEQTSHDLLLELCRQMQAQVLSRPGPPQACHQPSSGPCGERGSSPSMEELTTGQGEGRQEEEADGQAVWSRDGLGLTSTRSLCPLPGRDCVFIQIDHRILPITHYREDVPESVCYGGFHSKPQQGVFQHELQFSVL</sequence>
<evidence type="ECO:0000256" key="2">
    <source>
        <dbReference type="ARBA" id="ARBA00022723"/>
    </source>
</evidence>
<protein>
    <submittedName>
        <fullName evidence="12">Zinc finger BED domain-containing protein 1</fullName>
    </submittedName>
</protein>
<feature type="region of interest" description="Disordered" evidence="9">
    <location>
        <begin position="626"/>
        <end position="674"/>
    </location>
</feature>
<dbReference type="PANTHER" id="PTHR46481:SF10">
    <property type="entry name" value="ZINC FINGER BED DOMAIN-CONTAINING PROTEIN 39"/>
    <property type="match status" value="1"/>
</dbReference>
<keyword evidence="2" id="KW-0479">Metal-binding</keyword>
<evidence type="ECO:0000256" key="7">
    <source>
        <dbReference type="ARBA" id="ARBA00023163"/>
    </source>
</evidence>
<dbReference type="InterPro" id="IPR008906">
    <property type="entry name" value="HATC_C_dom"/>
</dbReference>
<dbReference type="InterPro" id="IPR003656">
    <property type="entry name" value="Znf_BED"/>
</dbReference>
<keyword evidence="4" id="KW-0862">Zinc</keyword>
<dbReference type="InterPro" id="IPR012337">
    <property type="entry name" value="RNaseH-like_sf"/>
</dbReference>
<dbReference type="PANTHER" id="PTHR46481">
    <property type="entry name" value="ZINC FINGER BED DOMAIN-CONTAINING PROTEIN 4"/>
    <property type="match status" value="1"/>
</dbReference>
<dbReference type="Pfam" id="PF02892">
    <property type="entry name" value="zf-BED"/>
    <property type="match status" value="1"/>
</dbReference>
<name>A0AA47MMR1_MERPO</name>
<dbReference type="SUPFAM" id="SSF140996">
    <property type="entry name" value="Hermes dimerisation domain"/>
    <property type="match status" value="1"/>
</dbReference>
<keyword evidence="5" id="KW-0805">Transcription regulation</keyword>
<evidence type="ECO:0000259" key="10">
    <source>
        <dbReference type="Pfam" id="PF02892"/>
    </source>
</evidence>
<evidence type="ECO:0000256" key="6">
    <source>
        <dbReference type="ARBA" id="ARBA00023125"/>
    </source>
</evidence>
<evidence type="ECO:0000256" key="8">
    <source>
        <dbReference type="ARBA" id="ARBA00023242"/>
    </source>
</evidence>
<dbReference type="GO" id="GO:0046983">
    <property type="term" value="F:protein dimerization activity"/>
    <property type="evidence" value="ECO:0007669"/>
    <property type="project" value="InterPro"/>
</dbReference>
<evidence type="ECO:0000256" key="4">
    <source>
        <dbReference type="ARBA" id="ARBA00022833"/>
    </source>
</evidence>
<dbReference type="Gene3D" id="1.10.10.1070">
    <property type="entry name" value="Zinc finger, BED domain-containing"/>
    <property type="match status" value="1"/>
</dbReference>